<evidence type="ECO:0000313" key="2">
    <source>
        <dbReference type="Proteomes" id="UP001221757"/>
    </source>
</evidence>
<accession>A0AAD7D1T6</accession>
<dbReference type="AlphaFoldDB" id="A0AAD7D1T6"/>
<proteinExistence type="predicted"/>
<comment type="caution">
    <text evidence="1">The sequence shown here is derived from an EMBL/GenBank/DDBJ whole genome shotgun (WGS) entry which is preliminary data.</text>
</comment>
<sequence length="446" mass="48661">MARQSAPDFHSTECRGPAEKSLEIRTLPTGGNPLDLDPLSTSALFGRIPRVIWLAVYNSWSTLPASSLYHFEMGRYSSQVLSYARPATLAGATPPHSRHAICLPHLPSTSIGLSDSLNILETYLSPYYAPYVTEDRGETSIIALSRISASRDDRTYFMAWSPSRNIFRRAKPVKREDPEQEVDLRSMGALVEGGVMATGQGMKEEEAPGNRFLITDVFIPPRTTPQNPVPPAGTALTERRSICHCQALRLARAVDVALPDLPHFTYLPLTDGARGGIPYHATRHSTLINFQEAGVNPVLYAHSNFFSPAPSFNLADTVEAALSHVLHGMPTFCDPHTGLPTDPIMLLAFDIDLAGGMPSSRTKNSLEQRVGGNRLRNGKGALPQDHDFVFGPFLVPLQNNQHRVADGWTGTQPIHVAAVSRAAFNALSDTLVAICVEREDPSTILP</sequence>
<dbReference type="Proteomes" id="UP001221757">
    <property type="component" value="Unassembled WGS sequence"/>
</dbReference>
<name>A0AAD7D1T6_MYCRO</name>
<gene>
    <name evidence="1" type="ORF">B0H17DRAFT_1334865</name>
</gene>
<evidence type="ECO:0000313" key="1">
    <source>
        <dbReference type="EMBL" id="KAJ7674422.1"/>
    </source>
</evidence>
<dbReference type="EMBL" id="JARKIE010000154">
    <property type="protein sequence ID" value="KAJ7674422.1"/>
    <property type="molecule type" value="Genomic_DNA"/>
</dbReference>
<protein>
    <submittedName>
        <fullName evidence="1">Uncharacterized protein</fullName>
    </submittedName>
</protein>
<reference evidence="1" key="1">
    <citation type="submission" date="2023-03" db="EMBL/GenBank/DDBJ databases">
        <title>Massive genome expansion in bonnet fungi (Mycena s.s.) driven by repeated elements and novel gene families across ecological guilds.</title>
        <authorList>
            <consortium name="Lawrence Berkeley National Laboratory"/>
            <person name="Harder C.B."/>
            <person name="Miyauchi S."/>
            <person name="Viragh M."/>
            <person name="Kuo A."/>
            <person name="Thoen E."/>
            <person name="Andreopoulos B."/>
            <person name="Lu D."/>
            <person name="Skrede I."/>
            <person name="Drula E."/>
            <person name="Henrissat B."/>
            <person name="Morin E."/>
            <person name="Kohler A."/>
            <person name="Barry K."/>
            <person name="LaButti K."/>
            <person name="Morin E."/>
            <person name="Salamov A."/>
            <person name="Lipzen A."/>
            <person name="Mereny Z."/>
            <person name="Hegedus B."/>
            <person name="Baldrian P."/>
            <person name="Stursova M."/>
            <person name="Weitz H."/>
            <person name="Taylor A."/>
            <person name="Grigoriev I.V."/>
            <person name="Nagy L.G."/>
            <person name="Martin F."/>
            <person name="Kauserud H."/>
        </authorList>
    </citation>
    <scope>NUCLEOTIDE SEQUENCE</scope>
    <source>
        <strain evidence="1">CBHHK067</strain>
    </source>
</reference>
<organism evidence="1 2">
    <name type="scientific">Mycena rosella</name>
    <name type="common">Pink bonnet</name>
    <name type="synonym">Agaricus rosellus</name>
    <dbReference type="NCBI Taxonomy" id="1033263"/>
    <lineage>
        <taxon>Eukaryota</taxon>
        <taxon>Fungi</taxon>
        <taxon>Dikarya</taxon>
        <taxon>Basidiomycota</taxon>
        <taxon>Agaricomycotina</taxon>
        <taxon>Agaricomycetes</taxon>
        <taxon>Agaricomycetidae</taxon>
        <taxon>Agaricales</taxon>
        <taxon>Marasmiineae</taxon>
        <taxon>Mycenaceae</taxon>
        <taxon>Mycena</taxon>
    </lineage>
</organism>
<keyword evidence="2" id="KW-1185">Reference proteome</keyword>